<comment type="caution">
    <text evidence="1">The sequence shown here is derived from an EMBL/GenBank/DDBJ whole genome shotgun (WGS) entry which is preliminary data.</text>
</comment>
<organism evidence="1 2">
    <name type="scientific">Flectobacillus rivi</name>
    <dbReference type="NCBI Taxonomy" id="2984209"/>
    <lineage>
        <taxon>Bacteria</taxon>
        <taxon>Pseudomonadati</taxon>
        <taxon>Bacteroidota</taxon>
        <taxon>Cytophagia</taxon>
        <taxon>Cytophagales</taxon>
        <taxon>Flectobacillaceae</taxon>
        <taxon>Flectobacillus</taxon>
    </lineage>
</organism>
<dbReference type="RefSeq" id="WP_283380176.1">
    <property type="nucleotide sequence ID" value="NZ_JASHIE010000001.1"/>
</dbReference>
<name>A0ABT6YW05_9BACT</name>
<reference evidence="1 2" key="1">
    <citation type="submission" date="2023-05" db="EMBL/GenBank/DDBJ databases">
        <title>Novel species of genus Flectobacillus isolated from stream in China.</title>
        <authorList>
            <person name="Lu H."/>
        </authorList>
    </citation>
    <scope>NUCLEOTIDE SEQUENCE [LARGE SCALE GENOMIC DNA]</scope>
    <source>
        <strain evidence="1 2">LFS242W</strain>
    </source>
</reference>
<proteinExistence type="predicted"/>
<dbReference type="SUPFAM" id="SSF160574">
    <property type="entry name" value="BT0923-like"/>
    <property type="match status" value="2"/>
</dbReference>
<evidence type="ECO:0000313" key="1">
    <source>
        <dbReference type="EMBL" id="MDI9872920.1"/>
    </source>
</evidence>
<gene>
    <name evidence="1" type="ORF">QM481_00175</name>
</gene>
<evidence type="ECO:0008006" key="3">
    <source>
        <dbReference type="Google" id="ProtNLM"/>
    </source>
</evidence>
<dbReference type="EMBL" id="JASHIE010000001">
    <property type="protein sequence ID" value="MDI9872920.1"/>
    <property type="molecule type" value="Genomic_DNA"/>
</dbReference>
<evidence type="ECO:0000313" key="2">
    <source>
        <dbReference type="Proteomes" id="UP001225761"/>
    </source>
</evidence>
<keyword evidence="2" id="KW-1185">Reference proteome</keyword>
<accession>A0ABT6YW05</accession>
<sequence length="402" mass="45003">MTTFNLHISILPCRILAGILSAVVLQSCDTVVEATMPVSSSGIPQASTEVFKQKYPEVGSFIFEPLEKDKTWQTEFVTSVGKVFCLVDYQGEIIDANNLVGIPKTLPEAIKQHFNSQYPSAEILAVYDLMKSTTLTEGYKLVIKTANNTTLHLYYDSANAFVRAQTLSSEKALSIIFTSTDQINYDTQVPVVVKQFVSNNQLKNASMVIYHLSDKSYKLFVNFRELSNGALQTFEIVLSETGQVLEWASSIENNYAYKVLNSSNVSSKTKSYLQANFSNWQFDYGIVKTIFGQNKTNFVALKTGQTDSYIITEEQTNEHNLTITHAQVLAENKLPDAIKSTLSSTFPNWIFVNARVVYQPSDPTNAAATEPDHFQVEIKQGTVRYSVRLAADGKIIYQYQIQ</sequence>
<protein>
    <recommendedName>
        <fullName evidence="3">PepSY domain-containing protein</fullName>
    </recommendedName>
</protein>
<dbReference type="Proteomes" id="UP001225761">
    <property type="component" value="Unassembled WGS sequence"/>
</dbReference>
<dbReference type="Gene3D" id="3.10.450.360">
    <property type="match status" value="1"/>
</dbReference>